<evidence type="ECO:0000313" key="1">
    <source>
        <dbReference type="EMBL" id="MDO0826077.1"/>
    </source>
</evidence>
<evidence type="ECO:0000313" key="2">
    <source>
        <dbReference type="Proteomes" id="UP001176021"/>
    </source>
</evidence>
<name>A0ABT8QXK3_9FIRM</name>
<comment type="caution">
    <text evidence="1">The sequence shown here is derived from an EMBL/GenBank/DDBJ whole genome shotgun (WGS) entry which is preliminary data.</text>
</comment>
<sequence length="233" mass="25894">MLINRLKRSSIFVGIIALVIFSMSSMVTATVKEFAPKDGVTFTANKVGSMKASNIEYVKISDPAGNCTEIWTDLANLQSRSDSYDSEGLQNITIVKEQGRRVIVIGNVDGKVDTTTWLIPDKIASENKILLGKSIFKSVKDDIKQNWILGEEKTLNGKTLLVYKNKYNDQTLDVDSETGLPIARHDSLTRNDKKVEGTLSEIYMSPSEVPENLFDPYPNISPKEVTAPFVDKN</sequence>
<organism evidence="1 2">
    <name type="scientific">Desulfosporosinus nitroreducens</name>
    <dbReference type="NCBI Taxonomy" id="2018668"/>
    <lineage>
        <taxon>Bacteria</taxon>
        <taxon>Bacillati</taxon>
        <taxon>Bacillota</taxon>
        <taxon>Clostridia</taxon>
        <taxon>Eubacteriales</taxon>
        <taxon>Desulfitobacteriaceae</taxon>
        <taxon>Desulfosporosinus</taxon>
    </lineage>
</organism>
<dbReference type="RefSeq" id="WP_302050420.1">
    <property type="nucleotide sequence ID" value="NZ_JAMJEV010000051.1"/>
</dbReference>
<dbReference type="Proteomes" id="UP001176021">
    <property type="component" value="Unassembled WGS sequence"/>
</dbReference>
<dbReference type="EMBL" id="JAMJEV010000051">
    <property type="protein sequence ID" value="MDO0826077.1"/>
    <property type="molecule type" value="Genomic_DNA"/>
</dbReference>
<protein>
    <submittedName>
        <fullName evidence="1">Uncharacterized protein</fullName>
    </submittedName>
</protein>
<gene>
    <name evidence="1" type="ORF">M8H41_25190</name>
</gene>
<accession>A0ABT8QXK3</accession>
<proteinExistence type="predicted"/>
<reference evidence="1" key="1">
    <citation type="submission" date="2022-05" db="EMBL/GenBank/DDBJ databases">
        <title>Expanded diversity of anoxic marine methylotrophy in a Black Sea sulfate reducing microorganism.</title>
        <authorList>
            <person name="Fischer P.Q."/>
            <person name="Stams A.J.M."/>
            <person name="Villanueva L."/>
            <person name="Sousa D.Z."/>
        </authorList>
    </citation>
    <scope>NUCLEOTIDE SEQUENCE</scope>
    <source>
        <strain evidence="1">P130</strain>
    </source>
</reference>
<keyword evidence="2" id="KW-1185">Reference proteome</keyword>